<evidence type="ECO:0000313" key="1">
    <source>
        <dbReference type="EMBL" id="QED27685.1"/>
    </source>
</evidence>
<keyword evidence="2" id="KW-1185">Reference proteome</keyword>
<name>A0A5B8XQ84_9DELT</name>
<dbReference type="AlphaFoldDB" id="A0A5B8XQ84"/>
<proteinExistence type="predicted"/>
<dbReference type="RefSeq" id="WP_146959440.1">
    <property type="nucleotide sequence ID" value="NZ_CP042467.1"/>
</dbReference>
<dbReference type="Proteomes" id="UP000321595">
    <property type="component" value="Chromosome"/>
</dbReference>
<dbReference type="OrthoDB" id="9789980at2"/>
<sequence>MSTDPFRDDALLDWQGQGYDISLERRRLGAVNLSSGQVCALDPMDALYADPIELELEAGAYSVVLLSADLRDERKLAYLIIEISGAEALRWEELEPLDTSSGLLALMDADVASLAMDAHNLDEDEFERVLWRECSKNRRQQKLGWTNIPVQQLGAPAAAEKNLVAVEVPAGQYQVWAGRDDSAELALLVVDFGVLDILFTPFGLRY</sequence>
<accession>A0A5B8XQ84</accession>
<evidence type="ECO:0000313" key="2">
    <source>
        <dbReference type="Proteomes" id="UP000321595"/>
    </source>
</evidence>
<dbReference type="EMBL" id="CP042467">
    <property type="protein sequence ID" value="QED27685.1"/>
    <property type="molecule type" value="Genomic_DNA"/>
</dbReference>
<protein>
    <submittedName>
        <fullName evidence="1">DUF4241 domain-containing protein</fullName>
    </submittedName>
</protein>
<organism evidence="1 2">
    <name type="scientific">Microvenator marinus</name>
    <dbReference type="NCBI Taxonomy" id="2600177"/>
    <lineage>
        <taxon>Bacteria</taxon>
        <taxon>Deltaproteobacteria</taxon>
        <taxon>Bradymonadales</taxon>
        <taxon>Microvenatoraceae</taxon>
        <taxon>Microvenator</taxon>
    </lineage>
</organism>
<reference evidence="1 2" key="1">
    <citation type="submission" date="2019-08" db="EMBL/GenBank/DDBJ databases">
        <authorList>
            <person name="Liang Q."/>
        </authorList>
    </citation>
    <scope>NUCLEOTIDE SEQUENCE [LARGE SCALE GENOMIC DNA]</scope>
    <source>
        <strain evidence="1 2">V1718</strain>
    </source>
</reference>
<gene>
    <name evidence="1" type="ORF">FRD01_10660</name>
</gene>
<dbReference type="KEGG" id="bbae:FRD01_10660"/>